<dbReference type="CDD" id="cd19481">
    <property type="entry name" value="RecA-like_protease"/>
    <property type="match status" value="1"/>
</dbReference>
<feature type="compositionally biased region" description="Basic and acidic residues" evidence="1">
    <location>
        <begin position="85"/>
        <end position="95"/>
    </location>
</feature>
<gene>
    <name evidence="3" type="ORF">OU682_12615</name>
</gene>
<dbReference type="Pfam" id="PF00004">
    <property type="entry name" value="AAA"/>
    <property type="match status" value="1"/>
</dbReference>
<evidence type="ECO:0000313" key="4">
    <source>
        <dbReference type="Proteomes" id="UP001149822"/>
    </source>
</evidence>
<evidence type="ECO:0000259" key="2">
    <source>
        <dbReference type="SMART" id="SM00382"/>
    </source>
</evidence>
<dbReference type="InterPro" id="IPR003959">
    <property type="entry name" value="ATPase_AAA_core"/>
</dbReference>
<dbReference type="Pfam" id="PF01434">
    <property type="entry name" value="Peptidase_M41"/>
    <property type="match status" value="1"/>
</dbReference>
<protein>
    <submittedName>
        <fullName evidence="3">AAA family ATPase</fullName>
    </submittedName>
</protein>
<feature type="domain" description="AAA+ ATPase" evidence="2">
    <location>
        <begin position="338"/>
        <end position="477"/>
    </location>
</feature>
<feature type="compositionally biased region" description="Polar residues" evidence="1">
    <location>
        <begin position="758"/>
        <end position="767"/>
    </location>
</feature>
<dbReference type="PANTHER" id="PTHR23076:SF97">
    <property type="entry name" value="ATP-DEPENDENT ZINC METALLOPROTEASE YME1L1"/>
    <property type="match status" value="1"/>
</dbReference>
<accession>A0ABT4J5S5</accession>
<dbReference type="SMART" id="SM00382">
    <property type="entry name" value="AAA"/>
    <property type="match status" value="1"/>
</dbReference>
<name>A0ABT4J5S5_9RHOB</name>
<dbReference type="InterPro" id="IPR000642">
    <property type="entry name" value="Peptidase_M41"/>
</dbReference>
<dbReference type="InterPro" id="IPR003593">
    <property type="entry name" value="AAA+_ATPase"/>
</dbReference>
<dbReference type="Proteomes" id="UP001149822">
    <property type="component" value="Unassembled WGS sequence"/>
</dbReference>
<reference evidence="3" key="1">
    <citation type="submission" date="2022-12" db="EMBL/GenBank/DDBJ databases">
        <title>Paracoccus sp. EF6 isolated from a lake water.</title>
        <authorList>
            <person name="Liu H."/>
        </authorList>
    </citation>
    <scope>NUCLEOTIDE SEQUENCE</scope>
    <source>
        <strain evidence="3">EF6</strain>
    </source>
</reference>
<feature type="region of interest" description="Disordered" evidence="1">
    <location>
        <begin position="743"/>
        <end position="767"/>
    </location>
</feature>
<dbReference type="Gene3D" id="1.10.8.60">
    <property type="match status" value="1"/>
</dbReference>
<evidence type="ECO:0000313" key="3">
    <source>
        <dbReference type="EMBL" id="MCZ0962463.1"/>
    </source>
</evidence>
<dbReference type="SUPFAM" id="SSF52540">
    <property type="entry name" value="P-loop containing nucleoside triphosphate hydrolases"/>
    <property type="match status" value="1"/>
</dbReference>
<proteinExistence type="predicted"/>
<comment type="caution">
    <text evidence="3">The sequence shown here is derived from an EMBL/GenBank/DDBJ whole genome shotgun (WGS) entry which is preliminary data.</text>
</comment>
<dbReference type="InterPro" id="IPR037219">
    <property type="entry name" value="Peptidase_M41-like"/>
</dbReference>
<keyword evidence="4" id="KW-1185">Reference proteome</keyword>
<dbReference type="SUPFAM" id="SSF140990">
    <property type="entry name" value="FtsH protease domain-like"/>
    <property type="match status" value="1"/>
</dbReference>
<feature type="region of interest" description="Disordered" evidence="1">
    <location>
        <begin position="25"/>
        <end position="97"/>
    </location>
</feature>
<dbReference type="PANTHER" id="PTHR23076">
    <property type="entry name" value="METALLOPROTEASE M41 FTSH"/>
    <property type="match status" value="1"/>
</dbReference>
<dbReference type="Gene3D" id="3.40.50.300">
    <property type="entry name" value="P-loop containing nucleotide triphosphate hydrolases"/>
    <property type="match status" value="1"/>
</dbReference>
<dbReference type="RefSeq" id="WP_268942489.1">
    <property type="nucleotide sequence ID" value="NZ_JAPTYD010000017.1"/>
</dbReference>
<dbReference type="Gene3D" id="1.20.58.760">
    <property type="entry name" value="Peptidase M41"/>
    <property type="match status" value="1"/>
</dbReference>
<sequence>MTTHDTPAPSWRTYADMIIGRLEASWPPRTNLTGRTGAGTPGDADDDPDARDDLLALRARLPGPSPTPAAADARCDGDGDSDADPQNKADHADARPRHRLPSHWLSLAIRLAATPEIEEAMQNCSARRTITLITGFAAGELDLATRLIRKGMFTPDQSTTTEPCHLGPEDTVILLAPGVRDGEISRGALAGFHDRISHALDRTGGLILLVPDNGALPAGMAEAAPTVLRLAPLGREVMIAHLRHSHSEADPVDEAALRGTLPEDHLLASLPPAMLRLALRASSATAVAEHLARLCQPPSKENPDLDAMAGDSAALTAARRLVADLRLWQNGTIQWSELSRSLLLYGPPGTGKTWLARAMGNAAGITLIEASFAAWQSAGHLGDMLREMRKSFAEARRLAPAVLFIDEIDAVGSRDDADTHGSRYHTQVVNGFLAEMDSIAREEGVLVIGACNHVTRIDPAVLRPGRFDLKIPMPLPDAATIHGILKRHLGGEIGPEVLRELATAAVGQSAANIDAAVRAARSDARHGKGELSVALLRRHLDIGTEPAQARVDWRVSVHECGHAIAATLFGCGRVTRILLTPEGGEIHRRLPQQEGLLQDLEAQIAYSLAGRVAEGLVLGRLSAGAGGSSDSDLALATRLALHIEMRLGLGEDGPIWINAPEHELLRDPRVRARVRQRLEAAEGRAARLLTAHEPLLRAMATALQQQRELSGSELDSWLHRIAATEASQGERVVERPRLVLDRSASASGERATHAVEDTVTTGPTAPG</sequence>
<evidence type="ECO:0000256" key="1">
    <source>
        <dbReference type="SAM" id="MobiDB-lite"/>
    </source>
</evidence>
<dbReference type="InterPro" id="IPR027417">
    <property type="entry name" value="P-loop_NTPase"/>
</dbReference>
<organism evidence="3 4">
    <name type="scientific">Paracoccus benzoatiresistens</name>
    <dbReference type="NCBI Taxonomy" id="2997341"/>
    <lineage>
        <taxon>Bacteria</taxon>
        <taxon>Pseudomonadati</taxon>
        <taxon>Pseudomonadota</taxon>
        <taxon>Alphaproteobacteria</taxon>
        <taxon>Rhodobacterales</taxon>
        <taxon>Paracoccaceae</taxon>
        <taxon>Paracoccus</taxon>
    </lineage>
</organism>
<dbReference type="EMBL" id="JAPTYD010000017">
    <property type="protein sequence ID" value="MCZ0962463.1"/>
    <property type="molecule type" value="Genomic_DNA"/>
</dbReference>